<dbReference type="Proteomes" id="UP001437256">
    <property type="component" value="Unassembled WGS sequence"/>
</dbReference>
<reference evidence="1 2" key="1">
    <citation type="submission" date="2024-05" db="EMBL/GenBank/DDBJ databases">
        <title>A draft genome resource for the thread blight pathogen Marasmius tenuissimus strain MS-2.</title>
        <authorList>
            <person name="Yulfo-Soto G.E."/>
            <person name="Baruah I.K."/>
            <person name="Amoako-Attah I."/>
            <person name="Bukari Y."/>
            <person name="Meinhardt L.W."/>
            <person name="Bailey B.A."/>
            <person name="Cohen S.P."/>
        </authorList>
    </citation>
    <scope>NUCLEOTIDE SEQUENCE [LARGE SCALE GENOMIC DNA]</scope>
    <source>
        <strain evidence="1 2">MS-2</strain>
    </source>
</reference>
<dbReference type="EMBL" id="JBBXMP010000090">
    <property type="protein sequence ID" value="KAL0063008.1"/>
    <property type="molecule type" value="Genomic_DNA"/>
</dbReference>
<gene>
    <name evidence="1" type="ORF">AAF712_010139</name>
</gene>
<accession>A0ABR2ZNL7</accession>
<organism evidence="1 2">
    <name type="scientific">Marasmius tenuissimus</name>
    <dbReference type="NCBI Taxonomy" id="585030"/>
    <lineage>
        <taxon>Eukaryota</taxon>
        <taxon>Fungi</taxon>
        <taxon>Dikarya</taxon>
        <taxon>Basidiomycota</taxon>
        <taxon>Agaricomycotina</taxon>
        <taxon>Agaricomycetes</taxon>
        <taxon>Agaricomycetidae</taxon>
        <taxon>Agaricales</taxon>
        <taxon>Marasmiineae</taxon>
        <taxon>Marasmiaceae</taxon>
        <taxon>Marasmius</taxon>
    </lineage>
</organism>
<name>A0ABR2ZNL7_9AGAR</name>
<keyword evidence="2" id="KW-1185">Reference proteome</keyword>
<evidence type="ECO:0000313" key="2">
    <source>
        <dbReference type="Proteomes" id="UP001437256"/>
    </source>
</evidence>
<sequence length="336" mass="37634">MPASHWNAPKLKEATFWICDAHSYALQSAITPSAGQLEAFLGSVVNTQVFSTPAFQNLRYLFAYFEPTASHVLITHCTLPQLQHLEINTEKARKVARILDSLTAPKLDTLELTWEMHGRNEGWEDEILLSIVELQERSGCSLEVLRAPAPIFSGSDVVALTQRLPAIRELHIEICDLTPEEDRRGLFVLGRTDVFPRVSALHFVFVADPEPGSETLESFASIADLAESRRSLSGEGGLAVLNEVSLSLEQFGQNDDGERPAPRYLSTNLEPLQRILTLGESGLALHGRVVGETWRSSYMRVDRWCGGLTRIEHRCAKFGYSDWLWENTFLVFDHDA</sequence>
<proteinExistence type="predicted"/>
<comment type="caution">
    <text evidence="1">The sequence shown here is derived from an EMBL/GenBank/DDBJ whole genome shotgun (WGS) entry which is preliminary data.</text>
</comment>
<evidence type="ECO:0000313" key="1">
    <source>
        <dbReference type="EMBL" id="KAL0063008.1"/>
    </source>
</evidence>
<protein>
    <submittedName>
        <fullName evidence="1">Uncharacterized protein</fullName>
    </submittedName>
</protein>